<dbReference type="GO" id="GO:0030097">
    <property type="term" value="P:hemopoiesis"/>
    <property type="evidence" value="ECO:0007669"/>
    <property type="project" value="TreeGrafter"/>
</dbReference>
<keyword evidence="5" id="KW-0539">Nucleus</keyword>
<evidence type="ECO:0000256" key="3">
    <source>
        <dbReference type="ARBA" id="ARBA00023125"/>
    </source>
</evidence>
<dbReference type="InterPro" id="IPR027384">
    <property type="entry name" value="Runx_central_dom_sf"/>
</dbReference>
<evidence type="ECO:0000313" key="9">
    <source>
        <dbReference type="Proteomes" id="UP001044222"/>
    </source>
</evidence>
<evidence type="ECO:0000259" key="7">
    <source>
        <dbReference type="Pfam" id="PF08504"/>
    </source>
</evidence>
<dbReference type="Gene3D" id="4.10.770.10">
    <property type="entry name" value="Signal Protein Aml-1b, Chain A, domain 3"/>
    <property type="match status" value="1"/>
</dbReference>
<dbReference type="GO" id="GO:0030182">
    <property type="term" value="P:neuron differentiation"/>
    <property type="evidence" value="ECO:0007669"/>
    <property type="project" value="TreeGrafter"/>
</dbReference>
<gene>
    <name evidence="8" type="ORF">ANANG_G00052720</name>
</gene>
<dbReference type="GO" id="GO:0000981">
    <property type="term" value="F:DNA-binding transcription factor activity, RNA polymerase II-specific"/>
    <property type="evidence" value="ECO:0007669"/>
    <property type="project" value="TreeGrafter"/>
</dbReference>
<evidence type="ECO:0000256" key="2">
    <source>
        <dbReference type="ARBA" id="ARBA00023015"/>
    </source>
</evidence>
<sequence>MPDSRQMQNSPSWSYEQSYPYLGQISASTVHSATPISPGRANGMPTLTDLSSRLSGADLAVFSDPHVSLERPFSFPDPRLHYPSSSFTYTPTPIPARYHTYLPPIPCRLRPGQALPDWLLPLPPVLQHSSQIVPILHGARGDHSPPRILPPCTSASTGSALLNPSLPNQTEGTETEGSHSGSPTSMAAGAGRLEEVVWRPY</sequence>
<evidence type="ECO:0000256" key="5">
    <source>
        <dbReference type="ARBA" id="ARBA00023242"/>
    </source>
</evidence>
<evidence type="ECO:0000313" key="8">
    <source>
        <dbReference type="EMBL" id="KAG5851535.1"/>
    </source>
</evidence>
<dbReference type="GO" id="GO:0002062">
    <property type="term" value="P:chondrocyte differentiation"/>
    <property type="evidence" value="ECO:0007669"/>
    <property type="project" value="TreeGrafter"/>
</dbReference>
<evidence type="ECO:0000256" key="6">
    <source>
        <dbReference type="SAM" id="MobiDB-lite"/>
    </source>
</evidence>
<dbReference type="GO" id="GO:0045595">
    <property type="term" value="P:regulation of cell differentiation"/>
    <property type="evidence" value="ECO:0007669"/>
    <property type="project" value="TreeGrafter"/>
</dbReference>
<dbReference type="InterPro" id="IPR013711">
    <property type="entry name" value="RunxI_C_dom"/>
</dbReference>
<feature type="compositionally biased region" description="Polar residues" evidence="6">
    <location>
        <begin position="153"/>
        <end position="172"/>
    </location>
</feature>
<reference evidence="8" key="1">
    <citation type="submission" date="2021-01" db="EMBL/GenBank/DDBJ databases">
        <title>A chromosome-scale assembly of European eel, Anguilla anguilla.</title>
        <authorList>
            <person name="Henkel C."/>
            <person name="Jong-Raadsen S.A."/>
            <person name="Dufour S."/>
            <person name="Weltzien F.-A."/>
            <person name="Palstra A.P."/>
            <person name="Pelster B."/>
            <person name="Spaink H.P."/>
            <person name="Van Den Thillart G.E."/>
            <person name="Jansen H."/>
            <person name="Zahm M."/>
            <person name="Klopp C."/>
            <person name="Cedric C."/>
            <person name="Louis A."/>
            <person name="Berthelot C."/>
            <person name="Parey E."/>
            <person name="Roest Crollius H."/>
            <person name="Montfort J."/>
            <person name="Robinson-Rechavi M."/>
            <person name="Bucao C."/>
            <person name="Bouchez O."/>
            <person name="Gislard M."/>
            <person name="Lluch J."/>
            <person name="Milhes M."/>
            <person name="Lampietro C."/>
            <person name="Lopez Roques C."/>
            <person name="Donnadieu C."/>
            <person name="Braasch I."/>
            <person name="Desvignes T."/>
            <person name="Postlethwait J."/>
            <person name="Bobe J."/>
            <person name="Guiguen Y."/>
            <person name="Dirks R."/>
        </authorList>
    </citation>
    <scope>NUCLEOTIDE SEQUENCE</scope>
    <source>
        <strain evidence="8">Tag_6206</strain>
        <tissue evidence="8">Liver</tissue>
    </source>
</reference>
<dbReference type="GO" id="GO:0000978">
    <property type="term" value="F:RNA polymerase II cis-regulatory region sequence-specific DNA binding"/>
    <property type="evidence" value="ECO:0007669"/>
    <property type="project" value="TreeGrafter"/>
</dbReference>
<name>A0A9D3S1T1_ANGAN</name>
<accession>A0A9D3S1T1</accession>
<dbReference type="GO" id="GO:0005524">
    <property type="term" value="F:ATP binding"/>
    <property type="evidence" value="ECO:0007669"/>
    <property type="project" value="InterPro"/>
</dbReference>
<dbReference type="AlphaFoldDB" id="A0A9D3S1T1"/>
<dbReference type="PANTHER" id="PTHR11950:SF40">
    <property type="entry name" value="RUNT-RELATED TRANSCRIPTION FACTOR 1"/>
    <property type="match status" value="1"/>
</dbReference>
<keyword evidence="4" id="KW-0804">Transcription</keyword>
<organism evidence="8 9">
    <name type="scientific">Anguilla anguilla</name>
    <name type="common">European freshwater eel</name>
    <name type="synonym">Muraena anguilla</name>
    <dbReference type="NCBI Taxonomy" id="7936"/>
    <lineage>
        <taxon>Eukaryota</taxon>
        <taxon>Metazoa</taxon>
        <taxon>Chordata</taxon>
        <taxon>Craniata</taxon>
        <taxon>Vertebrata</taxon>
        <taxon>Euteleostomi</taxon>
        <taxon>Actinopterygii</taxon>
        <taxon>Neopterygii</taxon>
        <taxon>Teleostei</taxon>
        <taxon>Anguilliformes</taxon>
        <taxon>Anguillidae</taxon>
        <taxon>Anguilla</taxon>
    </lineage>
</organism>
<proteinExistence type="predicted"/>
<dbReference type="Proteomes" id="UP001044222">
    <property type="component" value="Unassembled WGS sequence"/>
</dbReference>
<dbReference type="PANTHER" id="PTHR11950">
    <property type="entry name" value="RUNT RELATED"/>
    <property type="match status" value="1"/>
</dbReference>
<dbReference type="PRINTS" id="PR00967">
    <property type="entry name" value="ONCOGENEAML1"/>
</dbReference>
<dbReference type="InterPro" id="IPR000040">
    <property type="entry name" value="AML1_Runt"/>
</dbReference>
<dbReference type="Pfam" id="PF08504">
    <property type="entry name" value="RunxI"/>
    <property type="match status" value="1"/>
</dbReference>
<comment type="caution">
    <text evidence="8">The sequence shown here is derived from an EMBL/GenBank/DDBJ whole genome shotgun (WGS) entry which is preliminary data.</text>
</comment>
<keyword evidence="2" id="KW-0805">Transcription regulation</keyword>
<dbReference type="GO" id="GO:0005634">
    <property type="term" value="C:nucleus"/>
    <property type="evidence" value="ECO:0007669"/>
    <property type="project" value="UniProtKB-SubCell"/>
</dbReference>
<protein>
    <recommendedName>
        <fullName evidence="7">Runx C-terminal domain-containing protein</fullName>
    </recommendedName>
</protein>
<feature type="region of interest" description="Disordered" evidence="6">
    <location>
        <begin position="138"/>
        <end position="190"/>
    </location>
</feature>
<keyword evidence="9" id="KW-1185">Reference proteome</keyword>
<dbReference type="GO" id="GO:0001503">
    <property type="term" value="P:ossification"/>
    <property type="evidence" value="ECO:0007669"/>
    <property type="project" value="TreeGrafter"/>
</dbReference>
<keyword evidence="3" id="KW-0238">DNA-binding</keyword>
<feature type="domain" description="Runx C-terminal" evidence="7">
    <location>
        <begin position="140"/>
        <end position="201"/>
    </location>
</feature>
<comment type="subcellular location">
    <subcellularLocation>
        <location evidence="1">Nucleus</location>
    </subcellularLocation>
</comment>
<dbReference type="EMBL" id="JAFIRN010000003">
    <property type="protein sequence ID" value="KAG5851535.1"/>
    <property type="molecule type" value="Genomic_DNA"/>
</dbReference>
<evidence type="ECO:0000256" key="4">
    <source>
        <dbReference type="ARBA" id="ARBA00023163"/>
    </source>
</evidence>
<evidence type="ECO:0000256" key="1">
    <source>
        <dbReference type="ARBA" id="ARBA00004123"/>
    </source>
</evidence>